<name>G0P5B1_CAEBE</name>
<reference evidence="3" key="1">
    <citation type="submission" date="2011-07" db="EMBL/GenBank/DDBJ databases">
        <authorList>
            <consortium name="Caenorhabditis brenneri Sequencing and Analysis Consortium"/>
            <person name="Wilson R.K."/>
        </authorList>
    </citation>
    <scope>NUCLEOTIDE SEQUENCE [LARGE SCALE GENOMIC DNA]</scope>
    <source>
        <strain evidence="3">PB2801</strain>
    </source>
</reference>
<dbReference type="EMBL" id="GL380079">
    <property type="protein sequence ID" value="EGT45398.1"/>
    <property type="molecule type" value="Genomic_DNA"/>
</dbReference>
<proteinExistence type="predicted"/>
<feature type="compositionally biased region" description="Basic and acidic residues" evidence="1">
    <location>
        <begin position="28"/>
        <end position="47"/>
    </location>
</feature>
<feature type="region of interest" description="Disordered" evidence="1">
    <location>
        <begin position="294"/>
        <end position="331"/>
    </location>
</feature>
<sequence length="331" mass="37511">MFELLDQTFVETDRSHRYSKKGTMSQEKGQRYMSKAERKQLNKEKAQRQQQRASNIMSEELALTPTGLDSIDDDTKTDSLPLTSENSSDEVESASMSAQEIETNMKALQIYTLISSICQLVDKYLNEKDEKMSSVGTCPTQSSSRTTCKNGTQQSWHLSLWASILDEILKLCWIIHSTSPNPRKHKKGTSEGPGGEGGEQSGPSWESGGFDVRGRDQCGSNGEKSEDPKEEEDPLIKTETEEEMTEKCIKENMEQEEEEESEQMEPAVMDEEGIEENGERWNSIRMKWKLKKKINGLSTSSNRPSRNQRTLRQVLEGVDRPSDETKKCNGF</sequence>
<feature type="region of interest" description="Disordered" evidence="1">
    <location>
        <begin position="13"/>
        <end position="92"/>
    </location>
</feature>
<feature type="compositionally biased region" description="Polar residues" evidence="1">
    <location>
        <begin position="296"/>
        <end position="311"/>
    </location>
</feature>
<dbReference type="AlphaFoldDB" id="G0P5B1"/>
<gene>
    <name evidence="2" type="ORF">CAEBREN_02250</name>
</gene>
<dbReference type="InParanoid" id="G0P5B1"/>
<organism evidence="3">
    <name type="scientific">Caenorhabditis brenneri</name>
    <name type="common">Nematode worm</name>
    <dbReference type="NCBI Taxonomy" id="135651"/>
    <lineage>
        <taxon>Eukaryota</taxon>
        <taxon>Metazoa</taxon>
        <taxon>Ecdysozoa</taxon>
        <taxon>Nematoda</taxon>
        <taxon>Chromadorea</taxon>
        <taxon>Rhabditida</taxon>
        <taxon>Rhabditina</taxon>
        <taxon>Rhabditomorpha</taxon>
        <taxon>Rhabditoidea</taxon>
        <taxon>Rhabditidae</taxon>
        <taxon>Peloderinae</taxon>
        <taxon>Caenorhabditis</taxon>
    </lineage>
</organism>
<evidence type="ECO:0000313" key="3">
    <source>
        <dbReference type="Proteomes" id="UP000008068"/>
    </source>
</evidence>
<dbReference type="HOGENOM" id="CLU_839992_0_0_1"/>
<feature type="compositionally biased region" description="Acidic residues" evidence="1">
    <location>
        <begin position="254"/>
        <end position="276"/>
    </location>
</feature>
<feature type="compositionally biased region" description="Basic and acidic residues" evidence="1">
    <location>
        <begin position="234"/>
        <end position="253"/>
    </location>
</feature>
<keyword evidence="3" id="KW-1185">Reference proteome</keyword>
<protein>
    <submittedName>
        <fullName evidence="2">Uncharacterized protein</fullName>
    </submittedName>
</protein>
<accession>G0P5B1</accession>
<feature type="region of interest" description="Disordered" evidence="1">
    <location>
        <begin position="180"/>
        <end position="280"/>
    </location>
</feature>
<evidence type="ECO:0000256" key="1">
    <source>
        <dbReference type="SAM" id="MobiDB-lite"/>
    </source>
</evidence>
<feature type="compositionally biased region" description="Gly residues" evidence="1">
    <location>
        <begin position="191"/>
        <end position="200"/>
    </location>
</feature>
<evidence type="ECO:0000313" key="2">
    <source>
        <dbReference type="EMBL" id="EGT45398.1"/>
    </source>
</evidence>
<dbReference type="Proteomes" id="UP000008068">
    <property type="component" value="Unassembled WGS sequence"/>
</dbReference>
<feature type="compositionally biased region" description="Basic and acidic residues" evidence="1">
    <location>
        <begin position="317"/>
        <end position="331"/>
    </location>
</feature>
<feature type="compositionally biased region" description="Polar residues" evidence="1">
    <location>
        <begin position="48"/>
        <end position="57"/>
    </location>
</feature>